<evidence type="ECO:0000256" key="1">
    <source>
        <dbReference type="SAM" id="MobiDB-lite"/>
    </source>
</evidence>
<gene>
    <name evidence="2" type="ORF">AAFF_G00167640</name>
</gene>
<keyword evidence="3" id="KW-1185">Reference proteome</keyword>
<evidence type="ECO:0000313" key="2">
    <source>
        <dbReference type="EMBL" id="KAJ8386648.1"/>
    </source>
</evidence>
<protein>
    <submittedName>
        <fullName evidence="2">Uncharacterized protein</fullName>
    </submittedName>
</protein>
<feature type="compositionally biased region" description="Basic and acidic residues" evidence="1">
    <location>
        <begin position="71"/>
        <end position="81"/>
    </location>
</feature>
<accession>A0AAD7RLT9</accession>
<name>A0AAD7RLT9_9TELE</name>
<dbReference type="EMBL" id="JAINUG010000224">
    <property type="protein sequence ID" value="KAJ8386648.1"/>
    <property type="molecule type" value="Genomic_DNA"/>
</dbReference>
<dbReference type="AlphaFoldDB" id="A0AAD7RLT9"/>
<feature type="region of interest" description="Disordered" evidence="1">
    <location>
        <begin position="69"/>
        <end position="90"/>
    </location>
</feature>
<reference evidence="2" key="1">
    <citation type="journal article" date="2023" name="Science">
        <title>Genome structures resolve the early diversification of teleost fishes.</title>
        <authorList>
            <person name="Parey E."/>
            <person name="Louis A."/>
            <person name="Montfort J."/>
            <person name="Bouchez O."/>
            <person name="Roques C."/>
            <person name="Iampietro C."/>
            <person name="Lluch J."/>
            <person name="Castinel A."/>
            <person name="Donnadieu C."/>
            <person name="Desvignes T."/>
            <person name="Floi Bucao C."/>
            <person name="Jouanno E."/>
            <person name="Wen M."/>
            <person name="Mejri S."/>
            <person name="Dirks R."/>
            <person name="Jansen H."/>
            <person name="Henkel C."/>
            <person name="Chen W.J."/>
            <person name="Zahm M."/>
            <person name="Cabau C."/>
            <person name="Klopp C."/>
            <person name="Thompson A.W."/>
            <person name="Robinson-Rechavi M."/>
            <person name="Braasch I."/>
            <person name="Lecointre G."/>
            <person name="Bobe J."/>
            <person name="Postlethwait J.H."/>
            <person name="Berthelot C."/>
            <person name="Roest Crollius H."/>
            <person name="Guiguen Y."/>
        </authorList>
    </citation>
    <scope>NUCLEOTIDE SEQUENCE</scope>
    <source>
        <strain evidence="2">NC1722</strain>
    </source>
</reference>
<proteinExistence type="predicted"/>
<comment type="caution">
    <text evidence="2">The sequence shown here is derived from an EMBL/GenBank/DDBJ whole genome shotgun (WGS) entry which is preliminary data.</text>
</comment>
<organism evidence="2 3">
    <name type="scientific">Aldrovandia affinis</name>
    <dbReference type="NCBI Taxonomy" id="143900"/>
    <lineage>
        <taxon>Eukaryota</taxon>
        <taxon>Metazoa</taxon>
        <taxon>Chordata</taxon>
        <taxon>Craniata</taxon>
        <taxon>Vertebrata</taxon>
        <taxon>Euteleostomi</taxon>
        <taxon>Actinopterygii</taxon>
        <taxon>Neopterygii</taxon>
        <taxon>Teleostei</taxon>
        <taxon>Notacanthiformes</taxon>
        <taxon>Halosauridae</taxon>
        <taxon>Aldrovandia</taxon>
    </lineage>
</organism>
<dbReference type="Proteomes" id="UP001221898">
    <property type="component" value="Unassembled WGS sequence"/>
</dbReference>
<sequence>MDSAKDEVTGLIPALDLLALHSALHCWRLMSIDELADGAQRSVETAHQVWECGARGPPVHVIKGGIQRASEGGRGHRRCPERATNAVVTP</sequence>
<evidence type="ECO:0000313" key="3">
    <source>
        <dbReference type="Proteomes" id="UP001221898"/>
    </source>
</evidence>